<gene>
    <name evidence="1" type="ORF">CC84DRAFT_1223093</name>
</gene>
<dbReference type="InterPro" id="IPR036770">
    <property type="entry name" value="Ankyrin_rpt-contain_sf"/>
</dbReference>
<dbReference type="AlphaFoldDB" id="A0A177BWT9"/>
<dbReference type="RefSeq" id="XP_018029786.1">
    <property type="nucleotide sequence ID" value="XM_018183461.1"/>
</dbReference>
<protein>
    <submittedName>
        <fullName evidence="1">Uncharacterized protein</fullName>
    </submittedName>
</protein>
<dbReference type="EMBL" id="KV441562">
    <property type="protein sequence ID" value="OAF99420.1"/>
    <property type="molecule type" value="Genomic_DNA"/>
</dbReference>
<keyword evidence="2" id="KW-1185">Reference proteome</keyword>
<reference evidence="1 2" key="1">
    <citation type="submission" date="2016-05" db="EMBL/GenBank/DDBJ databases">
        <title>Comparative analysis of secretome profiles of manganese(II)-oxidizing ascomycete fungi.</title>
        <authorList>
            <consortium name="DOE Joint Genome Institute"/>
            <person name="Zeiner C.A."/>
            <person name="Purvine S.O."/>
            <person name="Zink E.M."/>
            <person name="Wu S."/>
            <person name="Pasa-Tolic L."/>
            <person name="Chaput D.L."/>
            <person name="Haridas S."/>
            <person name="Grigoriev I.V."/>
            <person name="Santelli C.M."/>
            <person name="Hansel C.M."/>
        </authorList>
    </citation>
    <scope>NUCLEOTIDE SEQUENCE [LARGE SCALE GENOMIC DNA]</scope>
    <source>
        <strain evidence="1 2">AP3s5-JAC2a</strain>
    </source>
</reference>
<dbReference type="InParanoid" id="A0A177BWT9"/>
<evidence type="ECO:0000313" key="1">
    <source>
        <dbReference type="EMBL" id="OAF99420.1"/>
    </source>
</evidence>
<dbReference type="STRING" id="1460663.A0A177BWT9"/>
<name>A0A177BWT9_9PLEO</name>
<dbReference type="Proteomes" id="UP000077069">
    <property type="component" value="Unassembled WGS sequence"/>
</dbReference>
<accession>A0A177BWT9</accession>
<dbReference type="SUPFAM" id="SSF48403">
    <property type="entry name" value="Ankyrin repeat"/>
    <property type="match status" value="1"/>
</dbReference>
<dbReference type="OrthoDB" id="20872at2759"/>
<organism evidence="1 2">
    <name type="scientific">Paraphaeosphaeria sporulosa</name>
    <dbReference type="NCBI Taxonomy" id="1460663"/>
    <lineage>
        <taxon>Eukaryota</taxon>
        <taxon>Fungi</taxon>
        <taxon>Dikarya</taxon>
        <taxon>Ascomycota</taxon>
        <taxon>Pezizomycotina</taxon>
        <taxon>Dothideomycetes</taxon>
        <taxon>Pleosporomycetidae</taxon>
        <taxon>Pleosporales</taxon>
        <taxon>Massarineae</taxon>
        <taxon>Didymosphaeriaceae</taxon>
        <taxon>Paraphaeosphaeria</taxon>
    </lineage>
</organism>
<evidence type="ECO:0000313" key="2">
    <source>
        <dbReference type="Proteomes" id="UP000077069"/>
    </source>
</evidence>
<dbReference type="Gene3D" id="1.25.40.20">
    <property type="entry name" value="Ankyrin repeat-containing domain"/>
    <property type="match status" value="1"/>
</dbReference>
<sequence length="230" mass="25775">MEKHNIPDLFKLVWKTLLSSPTKFPDKHKGPTVTKNDHLNRRLISACEKGCAEICRLLVDEYGADIHHVSHNYSTTSLGRAAGSSANPIEGRLLVTRYLLEEKHVNIHMADGEFENSATSLAMLLKSGTKGQDEMIKPLLTHGRPLEEIGEGVLKVVEEAGSEANVELYLVLYRAPRETVKLMTERRTDGYRQVGVAASKEEWKTWLGTMQIRKSDEMLAAEDPKGRPLE</sequence>
<dbReference type="GeneID" id="28766947"/>
<proteinExistence type="predicted"/>